<keyword evidence="1" id="KW-0732">Signal</keyword>
<dbReference type="Proteomes" id="UP000492821">
    <property type="component" value="Unassembled WGS sequence"/>
</dbReference>
<feature type="chain" id="PRO_5028857260" evidence="1">
    <location>
        <begin position="21"/>
        <end position="477"/>
    </location>
</feature>
<dbReference type="WBParaSite" id="Pan_g24146.t1">
    <property type="protein sequence ID" value="Pan_g24146.t1"/>
    <property type="gene ID" value="Pan_g24146"/>
</dbReference>
<evidence type="ECO:0000313" key="2">
    <source>
        <dbReference type="Proteomes" id="UP000492821"/>
    </source>
</evidence>
<dbReference type="SUPFAM" id="SSF57625">
    <property type="entry name" value="Invertebrate chitin-binding proteins"/>
    <property type="match status" value="1"/>
</dbReference>
<name>A0A7E4ZXT4_PANRE</name>
<feature type="signal peptide" evidence="1">
    <location>
        <begin position="1"/>
        <end position="20"/>
    </location>
</feature>
<reference evidence="3" key="2">
    <citation type="submission" date="2020-10" db="UniProtKB">
        <authorList>
            <consortium name="WormBaseParasite"/>
        </authorList>
    </citation>
    <scope>IDENTIFICATION</scope>
</reference>
<reference evidence="2" key="1">
    <citation type="journal article" date="2013" name="Genetics">
        <title>The draft genome and transcriptome of Panagrellus redivivus are shaped by the harsh demands of a free-living lifestyle.</title>
        <authorList>
            <person name="Srinivasan J."/>
            <person name="Dillman A.R."/>
            <person name="Macchietto M.G."/>
            <person name="Heikkinen L."/>
            <person name="Lakso M."/>
            <person name="Fracchia K.M."/>
            <person name="Antoshechkin I."/>
            <person name="Mortazavi A."/>
            <person name="Wong G."/>
            <person name="Sternberg P.W."/>
        </authorList>
    </citation>
    <scope>NUCLEOTIDE SEQUENCE [LARGE SCALE GENOMIC DNA]</scope>
    <source>
        <strain evidence="2">MT8872</strain>
    </source>
</reference>
<evidence type="ECO:0000313" key="3">
    <source>
        <dbReference type="WBParaSite" id="Pan_g24146.t1"/>
    </source>
</evidence>
<dbReference type="AlphaFoldDB" id="A0A7E4ZXT4"/>
<sequence length="477" mass="52064">MRCTLRLVVAFGFVAALALANPEKEVTGAEKPTVDEPQYWQAILGDICQLPGFPRATGDPQRYVECVKQNLDTSDRKDLGIWLLRECLPGYEFVASARRCKTTRSIRRQQALCDGPNATNYQFCPSSDNVEFTIQELRQAPRQCSCPNGEANCVCPTPEILEPVTIKRSRRQAQQQNLPNCPCPNQQTNCVCLNAQTATPTVYQDTCCQQQQQPPCQCNSAQSQQYIQSNTPLLSATQAPMSTVPASQQQYPGTLPVAQTTNSPNCQCSPTPLAPSTTPAPASNDCVCPPGQAPIQQQQPQQAQPNNCQTTTTQQQYCPQQNQQTTVVQPQACPLVQGGVANARYQGICSWMVDPLATDPESTTHFLQCQPAPNNLFCGRWQRMPCAPATKFDVSAQVCVWDSTSNQPGNLPTPAPYVSTQPQYDSSCGCTGGVQIGSCNSNYQCPGQSVCQVGQTQQSGQSSPCMVCCYYQKKKML</sequence>
<evidence type="ECO:0000256" key="1">
    <source>
        <dbReference type="SAM" id="SignalP"/>
    </source>
</evidence>
<accession>A0A7E4ZXT4</accession>
<keyword evidence="2" id="KW-1185">Reference proteome</keyword>
<protein>
    <submittedName>
        <fullName evidence="3">Chitin-binding type-2 domain-containing protein</fullName>
    </submittedName>
</protein>
<dbReference type="GO" id="GO:0008061">
    <property type="term" value="F:chitin binding"/>
    <property type="evidence" value="ECO:0007669"/>
    <property type="project" value="InterPro"/>
</dbReference>
<organism evidence="2 3">
    <name type="scientific">Panagrellus redivivus</name>
    <name type="common">Microworm</name>
    <dbReference type="NCBI Taxonomy" id="6233"/>
    <lineage>
        <taxon>Eukaryota</taxon>
        <taxon>Metazoa</taxon>
        <taxon>Ecdysozoa</taxon>
        <taxon>Nematoda</taxon>
        <taxon>Chromadorea</taxon>
        <taxon>Rhabditida</taxon>
        <taxon>Tylenchina</taxon>
        <taxon>Panagrolaimomorpha</taxon>
        <taxon>Panagrolaimoidea</taxon>
        <taxon>Panagrolaimidae</taxon>
        <taxon>Panagrellus</taxon>
    </lineage>
</organism>
<proteinExistence type="predicted"/>
<dbReference type="InterPro" id="IPR036508">
    <property type="entry name" value="Chitin-bd_dom_sf"/>
</dbReference>